<comment type="similarity">
    <text evidence="3 12">In the C-terminal section; belongs to the phosphate acetyltransferase and butyryltransferase family.</text>
</comment>
<evidence type="ECO:0000259" key="13">
    <source>
        <dbReference type="Pfam" id="PF01515"/>
    </source>
</evidence>
<sequence>MSRIIMLIPLDKDVGLTTISLSLIYFFKTKIFDNNSQESILYFSCLNNSKNNTSLIINKYFSNIVDILDDINFSNKIFYSAEYLFLLDKMIENIYHKKSLYKLILIEGLKHHLNFHSEQINYDIAQNLSAEVVFLVNLKNDSSDSFKKKEQEIQLFLKRKKFKNVLGVIFNKVNSPFIKKEYNFIEKSIILKNEKENEKGFIDQKIISKNIFFPVLAFIPWNKNIKQIYLKSIFNFLNISFLNISKTDESIVQEIIIFDESVNNMIEKQYFNTLIIVSFSRINSFIKLFNLNFDRKKIIGIILTDVQLKSKKSIIDCCKCLIKRNINVAFTTKNTMMILCQLQKFNFNLTVQNKIYIDILQRYISSFFSNEFLKSVKKQDDYKIKYSPKEFCYNLRLLSRQNNKRIILPESYEIRILKAVVECQKNNIAQCVLLGDQQKIFHIANKNNIDLNSNTEIINPNLIRNKYVSRFLELRKKKHIDKIFAQKQLKDNIILATLMLENNEVDGLVCGSVNTTANTILPALQLIKTQDNTSLVSSIFLMLLPNKVLIYSDCAININPTSEELAEIAINSSNFLKIFKIKPRIAMLSYSTGYSGHGSTVEKVRQATCIIKNRQPNLIIDGPIQYDAAISKTVFKLKAPHSPIEGSANIFIFPDLNSGNIAYKAVQRSANILSIGPILQGLRKPVNDLSRGASVQDIIYTIALTSIQSL</sequence>
<dbReference type="STRING" id="118101.ATN01_00885"/>
<dbReference type="Pfam" id="PF01515">
    <property type="entry name" value="PTA_PTB"/>
    <property type="match status" value="1"/>
</dbReference>
<evidence type="ECO:0000313" key="14">
    <source>
        <dbReference type="EMBL" id="ANZ22407.1"/>
    </source>
</evidence>
<keyword evidence="9 12" id="KW-0808">Transferase</keyword>
<comment type="subcellular location">
    <subcellularLocation>
        <location evidence="1 12">Cytoplasm</location>
    </subcellularLocation>
</comment>
<reference evidence="14 15" key="1">
    <citation type="submission" date="2015-11" db="EMBL/GenBank/DDBJ databases">
        <title>The complete genome of Buchnera aphidicola from Diuraphis noxia biotype SAM.</title>
        <authorList>
            <person name="Burger N.F.V."/>
            <person name="Oberholster A.-M."/>
        </authorList>
    </citation>
    <scope>NUCLEOTIDE SEQUENCE [LARGE SCALE GENOMIC DNA]</scope>
    <source>
        <strain evidence="14">SAM</strain>
    </source>
</reference>
<feature type="domain" description="Phosphate acetyl/butaryl transferase" evidence="13">
    <location>
        <begin position="396"/>
        <end position="705"/>
    </location>
</feature>
<dbReference type="Gene3D" id="3.40.50.10750">
    <property type="entry name" value="Isocitrate/Isopropylmalate dehydrogenase-like"/>
    <property type="match status" value="1"/>
</dbReference>
<dbReference type="PATRIC" id="fig|118101.4.peg.172"/>
<evidence type="ECO:0000256" key="9">
    <source>
        <dbReference type="ARBA" id="ARBA00022679"/>
    </source>
</evidence>
<dbReference type="SUPFAM" id="SSF53659">
    <property type="entry name" value="Isocitrate/Isopropylmalate dehydrogenase-like"/>
    <property type="match status" value="1"/>
</dbReference>
<gene>
    <name evidence="14" type="ORF">ATN01_00885</name>
</gene>
<evidence type="ECO:0000256" key="6">
    <source>
        <dbReference type="ARBA" id="ARBA00012707"/>
    </source>
</evidence>
<evidence type="ECO:0000256" key="3">
    <source>
        <dbReference type="ARBA" id="ARBA00008756"/>
    </source>
</evidence>
<dbReference type="Gene3D" id="3.40.50.10950">
    <property type="match status" value="1"/>
</dbReference>
<comment type="catalytic activity">
    <reaction evidence="12">
        <text>acetyl-CoA + phosphate = acetyl phosphate + CoA</text>
        <dbReference type="Rhea" id="RHEA:19521"/>
        <dbReference type="ChEBI" id="CHEBI:22191"/>
        <dbReference type="ChEBI" id="CHEBI:43474"/>
        <dbReference type="ChEBI" id="CHEBI:57287"/>
        <dbReference type="ChEBI" id="CHEBI:57288"/>
        <dbReference type="EC" id="2.3.1.8"/>
    </reaction>
</comment>
<dbReference type="RefSeq" id="WP_075433229.1">
    <property type="nucleotide sequence ID" value="NZ_CP013259.1"/>
</dbReference>
<dbReference type="Pfam" id="PF13500">
    <property type="entry name" value="AAA_26"/>
    <property type="match status" value="1"/>
</dbReference>
<accession>A0A1B2H851</accession>
<organism evidence="14 15">
    <name type="scientific">Buchnera aphidicola subsp. Diuraphis noxia</name>
    <dbReference type="NCBI Taxonomy" id="118101"/>
    <lineage>
        <taxon>Bacteria</taxon>
        <taxon>Pseudomonadati</taxon>
        <taxon>Pseudomonadota</taxon>
        <taxon>Gammaproteobacteria</taxon>
        <taxon>Enterobacterales</taxon>
        <taxon>Erwiniaceae</taxon>
        <taxon>Buchnera</taxon>
    </lineage>
</organism>
<comment type="pathway">
    <text evidence="2 12">Metabolic intermediate biosynthesis; acetyl-CoA biosynthesis; acetyl-CoA from acetate: step 2/2.</text>
</comment>
<dbReference type="Proteomes" id="UP000093070">
    <property type="component" value="Chromosome"/>
</dbReference>
<comment type="similarity">
    <text evidence="4 12">In the N-terminal section; belongs to the CobB/CobQ family.</text>
</comment>
<evidence type="ECO:0000313" key="15">
    <source>
        <dbReference type="Proteomes" id="UP000093070"/>
    </source>
</evidence>
<dbReference type="InterPro" id="IPR050500">
    <property type="entry name" value="Phos_Acetyltrans/Butyryltrans"/>
</dbReference>
<dbReference type="EMBL" id="CP013259">
    <property type="protein sequence ID" value="ANZ22407.1"/>
    <property type="molecule type" value="Genomic_DNA"/>
</dbReference>
<dbReference type="InterPro" id="IPR016475">
    <property type="entry name" value="P-Actrans_bac"/>
</dbReference>
<dbReference type="OrthoDB" id="9808984at2"/>
<dbReference type="InterPro" id="IPR027417">
    <property type="entry name" value="P-loop_NTPase"/>
</dbReference>
<dbReference type="GO" id="GO:0008959">
    <property type="term" value="F:phosphate acetyltransferase activity"/>
    <property type="evidence" value="ECO:0007669"/>
    <property type="project" value="UniProtKB-EC"/>
</dbReference>
<evidence type="ECO:0000256" key="10">
    <source>
        <dbReference type="ARBA" id="ARBA00023315"/>
    </source>
</evidence>
<dbReference type="InterPro" id="IPR004614">
    <property type="entry name" value="P_AcTrfase"/>
</dbReference>
<keyword evidence="10 12" id="KW-0012">Acyltransferase</keyword>
<proteinExistence type="inferred from homology"/>
<dbReference type="AlphaFoldDB" id="A0A1B2H851"/>
<dbReference type="Gene3D" id="3.40.1390.20">
    <property type="entry name" value="HprK N-terminal domain-like"/>
    <property type="match status" value="1"/>
</dbReference>
<dbReference type="PANTHER" id="PTHR43356:SF1">
    <property type="entry name" value="PHOSPHATE ACETYLTRANSFERASE EUTD"/>
    <property type="match status" value="1"/>
</dbReference>
<dbReference type="PIRSF" id="PIRSF006107">
    <property type="entry name" value="PhpActrans_proteobac"/>
    <property type="match status" value="1"/>
</dbReference>
<dbReference type="NCBIfam" id="NF007233">
    <property type="entry name" value="PRK09653.1"/>
    <property type="match status" value="1"/>
</dbReference>
<dbReference type="PANTHER" id="PTHR43356">
    <property type="entry name" value="PHOSPHATE ACETYLTRANSFERASE"/>
    <property type="match status" value="1"/>
</dbReference>
<dbReference type="GO" id="GO:0006085">
    <property type="term" value="P:acetyl-CoA biosynthetic process"/>
    <property type="evidence" value="ECO:0007669"/>
    <property type="project" value="UniProtKB-UniPathway"/>
</dbReference>
<keyword evidence="8 12" id="KW-0963">Cytoplasm</keyword>
<evidence type="ECO:0000256" key="4">
    <source>
        <dbReference type="ARBA" id="ARBA00009786"/>
    </source>
</evidence>
<comment type="domain">
    <text evidence="12">The N-terminal region seems to be important for proper quaternary structure. The C-terminal region contains the substrate-binding site.</text>
</comment>
<dbReference type="UniPathway" id="UPA00340">
    <property type="reaction ID" value="UER00459"/>
</dbReference>
<comment type="subunit">
    <text evidence="5">Homohexamer.</text>
</comment>
<name>A0A1B2H851_BUCDN</name>
<evidence type="ECO:0000256" key="7">
    <source>
        <dbReference type="ARBA" id="ARBA00021528"/>
    </source>
</evidence>
<evidence type="ECO:0000256" key="11">
    <source>
        <dbReference type="ARBA" id="ARBA00031108"/>
    </source>
</evidence>
<dbReference type="GO" id="GO:0005737">
    <property type="term" value="C:cytoplasm"/>
    <property type="evidence" value="ECO:0007669"/>
    <property type="project" value="UniProtKB-SubCell"/>
</dbReference>
<evidence type="ECO:0000256" key="5">
    <source>
        <dbReference type="ARBA" id="ARBA00011643"/>
    </source>
</evidence>
<evidence type="ECO:0000256" key="8">
    <source>
        <dbReference type="ARBA" id="ARBA00022490"/>
    </source>
</evidence>
<dbReference type="InterPro" id="IPR042112">
    <property type="entry name" value="P_AcTrfase_dom2"/>
</dbReference>
<dbReference type="InterPro" id="IPR042113">
    <property type="entry name" value="P_AcTrfase_dom1"/>
</dbReference>
<dbReference type="SUPFAM" id="SSF52540">
    <property type="entry name" value="P-loop containing nucleoside triphosphate hydrolases"/>
    <property type="match status" value="1"/>
</dbReference>
<dbReference type="NCBIfam" id="TIGR00651">
    <property type="entry name" value="pta"/>
    <property type="match status" value="1"/>
</dbReference>
<evidence type="ECO:0000256" key="12">
    <source>
        <dbReference type="PIRNR" id="PIRNR006107"/>
    </source>
</evidence>
<evidence type="ECO:0000256" key="2">
    <source>
        <dbReference type="ARBA" id="ARBA00004989"/>
    </source>
</evidence>
<evidence type="ECO:0000256" key="1">
    <source>
        <dbReference type="ARBA" id="ARBA00004496"/>
    </source>
</evidence>
<dbReference type="InterPro" id="IPR002505">
    <property type="entry name" value="PTA_PTB"/>
</dbReference>
<dbReference type="EC" id="2.3.1.8" evidence="6 12"/>
<dbReference type="InterPro" id="IPR028979">
    <property type="entry name" value="Ser_kin/Pase_Hpr-like_N_sf"/>
</dbReference>
<protein>
    <recommendedName>
        <fullName evidence="7 12">Phosphate acetyltransferase</fullName>
        <ecNumber evidence="6 12">2.3.1.8</ecNumber>
    </recommendedName>
    <alternativeName>
        <fullName evidence="11 12">Phosphotransacetylase</fullName>
    </alternativeName>
</protein>
<comment type="function">
    <text evidence="12">Involved in acetate metabolism.</text>
</comment>
<dbReference type="NCBIfam" id="NF004167">
    <property type="entry name" value="PRK05632.1"/>
    <property type="match status" value="1"/>
</dbReference>